<reference evidence="1" key="1">
    <citation type="submission" date="2008-02" db="EMBL/GenBank/DDBJ databases">
        <title>Zygosaccharomyces rouxii homologs of Saccharomyces cerevisiae chromosome III.</title>
        <authorList>
            <person name="Gordon J.L."/>
            <person name="Wolfe K.H."/>
        </authorList>
    </citation>
    <scope>NUCLEOTIDE SEQUENCE</scope>
    <source>
        <strain evidence="1">CBS 732</strain>
    </source>
</reference>
<organism evidence="1">
    <name type="scientific">Zygosaccharomyces rouxii</name>
    <dbReference type="NCBI Taxonomy" id="4956"/>
    <lineage>
        <taxon>Eukaryota</taxon>
        <taxon>Fungi</taxon>
        <taxon>Dikarya</taxon>
        <taxon>Ascomycota</taxon>
        <taxon>Saccharomycotina</taxon>
        <taxon>Saccharomycetes</taxon>
        <taxon>Saccharomycetales</taxon>
        <taxon>Saccharomycetaceae</taxon>
        <taxon>Zygosaccharomyces</taxon>
    </lineage>
</organism>
<dbReference type="SUPFAM" id="SSF56784">
    <property type="entry name" value="HAD-like"/>
    <property type="match status" value="1"/>
</dbReference>
<dbReference type="InterPro" id="IPR050849">
    <property type="entry name" value="HAD-like_hydrolase_phosphatase"/>
</dbReference>
<dbReference type="Gene3D" id="3.40.50.1000">
    <property type="entry name" value="HAD superfamily/HAD-like"/>
    <property type="match status" value="1"/>
</dbReference>
<evidence type="ECO:0000313" key="1">
    <source>
        <dbReference type="EMBL" id="CAQ43464.1"/>
    </source>
</evidence>
<dbReference type="eggNOG" id="ENOG502S7B4">
    <property type="taxonomic scope" value="Eukaryota"/>
</dbReference>
<dbReference type="EMBL" id="AM989984">
    <property type="protein sequence ID" value="CAQ43464.1"/>
    <property type="molecule type" value="Genomic_DNA"/>
</dbReference>
<dbReference type="AlphaFoldDB" id="B2G4F5"/>
<dbReference type="Proteomes" id="UP000187013">
    <property type="component" value="Unassembled WGS sequence"/>
</dbReference>
<dbReference type="GO" id="GO:0042131">
    <property type="term" value="F:thiamine phosphate phosphatase activity"/>
    <property type="evidence" value="ECO:0007669"/>
    <property type="project" value="EnsemblFungi"/>
</dbReference>
<dbReference type="PANTHER" id="PTHR28181">
    <property type="entry name" value="UPF0655 PROTEIN YCR015C"/>
    <property type="match status" value="1"/>
</dbReference>
<protein>
    <submittedName>
        <fullName evidence="1">Uncharacterized protein YCR015C</fullName>
    </submittedName>
</protein>
<proteinExistence type="predicted"/>
<dbReference type="GO" id="GO:0006817">
    <property type="term" value="P:phosphate ion transport"/>
    <property type="evidence" value="ECO:0007669"/>
    <property type="project" value="EnsemblFungi"/>
</dbReference>
<dbReference type="InterPro" id="IPR023214">
    <property type="entry name" value="HAD_sf"/>
</dbReference>
<accession>B2G4F5</accession>
<gene>
    <name evidence="1" type="primary">Zr_YCR015C</name>
    <name evidence="1" type="ORF">Zrou_5p44</name>
    <name evidence="2" type="ORF">ZYGR_0P01560</name>
</gene>
<dbReference type="KEGG" id="zro:ZYRO0E04004g"/>
<reference evidence="2 3" key="2">
    <citation type="submission" date="2016-08" db="EMBL/GenBank/DDBJ databases">
        <title>Draft genome sequence of allopolyploid Zygosaccharomyces rouxii.</title>
        <authorList>
            <person name="Watanabe J."/>
            <person name="Uehara K."/>
            <person name="Mogi Y."/>
            <person name="Tsukioka Y."/>
        </authorList>
    </citation>
    <scope>NUCLEOTIDE SEQUENCE [LARGE SCALE GENOMIC DNA]</scope>
    <source>
        <strain evidence="2 3">NBRC 110957</strain>
    </source>
</reference>
<dbReference type="OMA" id="CDYERAS"/>
<dbReference type="EMBL" id="BDGX01000016">
    <property type="protein sequence ID" value="GAV49512.1"/>
    <property type="molecule type" value="Genomic_DNA"/>
</dbReference>
<evidence type="ECO:0000313" key="3">
    <source>
        <dbReference type="Proteomes" id="UP000187013"/>
    </source>
</evidence>
<evidence type="ECO:0000313" key="2">
    <source>
        <dbReference type="EMBL" id="GAV49512.1"/>
    </source>
</evidence>
<dbReference type="InterPro" id="IPR036412">
    <property type="entry name" value="HAD-like_sf"/>
</dbReference>
<dbReference type="OrthoDB" id="10255128at2759"/>
<dbReference type="PANTHER" id="PTHR28181:SF1">
    <property type="entry name" value="COLD TOLERANCE PROTEIN 1"/>
    <property type="match status" value="1"/>
</dbReference>
<sequence>MLKGNFSNFSSFVLRGIDIEVCKHLSSTCQCISTLKRIYTTMNNVIIADFDETVTNRDTTCIVGQLPYTLDPKLKPAWSHFVDVYYEHYKKFQSNINSRVLPLLPLGKETVITDTNFTQLFHAEVDFQTSKRLLELSSTTEIESRNVFKGVKHEQVRSFVENNLQGADSLLRPGFSNFISLVPKDNFHVVSVNWSPEFIRHVIGDEKIHPHHIACNNLISDGDEYTGQFTNDLLTGSDKIKVIQQILSYYDSKESDHCLWYVGDSDTDLLSVLFPNINGVLLIDPIKESKKFQKLTVQLLGLPQKEMDEFAHDSSLGWYTCCTKQGGKTVYIVKSWNDLQRLIFGEN</sequence>
<name>B2G4F5_ZYGRO</name>